<accession>A0ABU8JS81</accession>
<gene>
    <name evidence="11" type="ORF">WCU84_18505</name>
</gene>
<proteinExistence type="inferred from homology"/>
<dbReference type="InterPro" id="IPR050388">
    <property type="entry name" value="ABC_Ni/Peptide_Import"/>
</dbReference>
<evidence type="ECO:0000256" key="8">
    <source>
        <dbReference type="ARBA" id="ARBA00022967"/>
    </source>
</evidence>
<evidence type="ECO:0000259" key="10">
    <source>
        <dbReference type="PROSITE" id="PS50893"/>
    </source>
</evidence>
<dbReference type="InterPro" id="IPR027417">
    <property type="entry name" value="P-loop_NTPase"/>
</dbReference>
<dbReference type="EMBL" id="JBBBOO010000017">
    <property type="protein sequence ID" value="MEI7065626.1"/>
    <property type="molecule type" value="Genomic_DNA"/>
</dbReference>
<organism evidence="11 12">
    <name type="scientific">Dickeya chrysanthemi</name>
    <name type="common">Pectobacterium chrysanthemi</name>
    <name type="synonym">Erwinia chrysanthemi</name>
    <dbReference type="NCBI Taxonomy" id="556"/>
    <lineage>
        <taxon>Bacteria</taxon>
        <taxon>Pseudomonadati</taxon>
        <taxon>Pseudomonadota</taxon>
        <taxon>Gammaproteobacteria</taxon>
        <taxon>Enterobacterales</taxon>
        <taxon>Pectobacteriaceae</taxon>
        <taxon>Dickeya</taxon>
    </lineage>
</organism>
<dbReference type="InterPro" id="IPR003439">
    <property type="entry name" value="ABC_transporter-like_ATP-bd"/>
</dbReference>
<dbReference type="InterPro" id="IPR017871">
    <property type="entry name" value="ABC_transporter-like_CS"/>
</dbReference>
<evidence type="ECO:0000256" key="5">
    <source>
        <dbReference type="ARBA" id="ARBA00022519"/>
    </source>
</evidence>
<evidence type="ECO:0000256" key="6">
    <source>
        <dbReference type="ARBA" id="ARBA00022741"/>
    </source>
</evidence>
<evidence type="ECO:0000313" key="11">
    <source>
        <dbReference type="EMBL" id="MEI7065626.1"/>
    </source>
</evidence>
<evidence type="ECO:0000256" key="3">
    <source>
        <dbReference type="ARBA" id="ARBA00022448"/>
    </source>
</evidence>
<evidence type="ECO:0000256" key="4">
    <source>
        <dbReference type="ARBA" id="ARBA00022475"/>
    </source>
</evidence>
<keyword evidence="3" id="KW-0813">Transport</keyword>
<keyword evidence="4" id="KW-1003">Cell membrane</keyword>
<keyword evidence="12" id="KW-1185">Reference proteome</keyword>
<comment type="caution">
    <text evidence="11">The sequence shown here is derived from an EMBL/GenBank/DDBJ whole genome shotgun (WGS) entry which is preliminary data.</text>
</comment>
<dbReference type="SMART" id="SM00382">
    <property type="entry name" value="AAA"/>
    <property type="match status" value="1"/>
</dbReference>
<evidence type="ECO:0000256" key="1">
    <source>
        <dbReference type="ARBA" id="ARBA00004417"/>
    </source>
</evidence>
<keyword evidence="6" id="KW-0547">Nucleotide-binding</keyword>
<comment type="similarity">
    <text evidence="2">Belongs to the ABC transporter superfamily.</text>
</comment>
<reference evidence="11 12" key="1">
    <citation type="submission" date="2024-03" db="EMBL/GenBank/DDBJ databases">
        <title>Analysis of soft rot Pectobacteriaceae population diversity in US potato growing regions between 2016 and 2022.</title>
        <authorList>
            <person name="Ma X."/>
            <person name="Zhang X."/>
            <person name="Stodghill P."/>
            <person name="Rioux R."/>
            <person name="Babler B."/>
            <person name="Shrestha S."/>
            <person name="Babler B."/>
            <person name="Rivedal H."/>
            <person name="Frost K."/>
            <person name="Hao J."/>
            <person name="Secor G."/>
            <person name="Swingle B."/>
        </authorList>
    </citation>
    <scope>NUCLEOTIDE SEQUENCE [LARGE SCALE GENOMIC DNA]</scope>
    <source>
        <strain evidence="11 12">SR64</strain>
    </source>
</reference>
<keyword evidence="9" id="KW-0472">Membrane</keyword>
<feature type="domain" description="ABC transporter" evidence="10">
    <location>
        <begin position="7"/>
        <end position="254"/>
    </location>
</feature>
<sequence length="270" mass="29691">MTPPILLDVNRLAITDKRTGGRLLEGVTLRLHAGCCTAIVGESGSGKTLLCKSLLGLLPPWLQVSGEMMFNGNDLRCLSSQTWRAIRGRQMVLIMQDAPGAFDPLYTIGNHFDESLRRHGALTRAQRRACALAQLARVGLRDATAVLAAYPHQLSGGMLQRVMIAIALVSQPALIIADEPTASLDGMTQYDIVQQFIELQKQHDSAMVFVSHDLALVGALAQQVVVMKDGRVVEQGCTERVFTHPEQDYTRHLIDTRRRLSAAFHRIMGI</sequence>
<dbReference type="CDD" id="cd03257">
    <property type="entry name" value="ABC_NikE_OppD_transporters"/>
    <property type="match status" value="1"/>
</dbReference>
<keyword evidence="5" id="KW-0997">Cell inner membrane</keyword>
<dbReference type="PROSITE" id="PS00211">
    <property type="entry name" value="ABC_TRANSPORTER_1"/>
    <property type="match status" value="1"/>
</dbReference>
<dbReference type="GO" id="GO:0005524">
    <property type="term" value="F:ATP binding"/>
    <property type="evidence" value="ECO:0007669"/>
    <property type="project" value="UniProtKB-KW"/>
</dbReference>
<keyword evidence="7 11" id="KW-0067">ATP-binding</keyword>
<dbReference type="Gene3D" id="3.40.50.300">
    <property type="entry name" value="P-loop containing nucleotide triphosphate hydrolases"/>
    <property type="match status" value="1"/>
</dbReference>
<name>A0ABU8JS81_DICCH</name>
<dbReference type="RefSeq" id="WP_040001691.1">
    <property type="nucleotide sequence ID" value="NZ_CP161827.1"/>
</dbReference>
<keyword evidence="8" id="KW-1278">Translocase</keyword>
<dbReference type="SUPFAM" id="SSF52540">
    <property type="entry name" value="P-loop containing nucleoside triphosphate hydrolases"/>
    <property type="match status" value="1"/>
</dbReference>
<protein>
    <submittedName>
        <fullName evidence="11">ABC transporter ATP-binding protein</fullName>
    </submittedName>
</protein>
<comment type="subcellular location">
    <subcellularLocation>
        <location evidence="1">Cell inner membrane</location>
        <topology evidence="1">Peripheral membrane protein</topology>
    </subcellularLocation>
</comment>
<dbReference type="Pfam" id="PF00005">
    <property type="entry name" value="ABC_tran"/>
    <property type="match status" value="1"/>
</dbReference>
<dbReference type="InterPro" id="IPR003593">
    <property type="entry name" value="AAA+_ATPase"/>
</dbReference>
<dbReference type="PROSITE" id="PS50893">
    <property type="entry name" value="ABC_TRANSPORTER_2"/>
    <property type="match status" value="1"/>
</dbReference>
<dbReference type="PANTHER" id="PTHR43297:SF14">
    <property type="entry name" value="ATPASE AAA-TYPE CORE DOMAIN-CONTAINING PROTEIN"/>
    <property type="match status" value="1"/>
</dbReference>
<evidence type="ECO:0000256" key="9">
    <source>
        <dbReference type="ARBA" id="ARBA00023136"/>
    </source>
</evidence>
<dbReference type="PANTHER" id="PTHR43297">
    <property type="entry name" value="OLIGOPEPTIDE TRANSPORT ATP-BINDING PROTEIN APPD"/>
    <property type="match status" value="1"/>
</dbReference>
<dbReference type="Proteomes" id="UP001359469">
    <property type="component" value="Unassembled WGS sequence"/>
</dbReference>
<evidence type="ECO:0000256" key="2">
    <source>
        <dbReference type="ARBA" id="ARBA00005417"/>
    </source>
</evidence>
<evidence type="ECO:0000313" key="12">
    <source>
        <dbReference type="Proteomes" id="UP001359469"/>
    </source>
</evidence>
<evidence type="ECO:0000256" key="7">
    <source>
        <dbReference type="ARBA" id="ARBA00022840"/>
    </source>
</evidence>